<evidence type="ECO:0000313" key="8">
    <source>
        <dbReference type="Proteomes" id="UP000014568"/>
    </source>
</evidence>
<evidence type="ECO:0000259" key="5">
    <source>
        <dbReference type="Pfam" id="PF10106"/>
    </source>
</evidence>
<evidence type="ECO:0000313" key="7">
    <source>
        <dbReference type="EMBL" id="EPF74316.1"/>
    </source>
</evidence>
<sequence length="920" mass="103444">MINNIQSALDNLGLSAKRRVIHIRFSNSTLNQQLYLQRIEGEHHLNQGMHAELLCLSTDATIPLKQFIGSQAAVGCVTDRGLIFRTTGIITAAEQGQSDGALTIYKLQLQDPTALWEHRRNSRVFMNKSVVDIVEIIFKEWQQKSPIFAASLSLDLSVLQRDYDIRPFVMQHNESDDEFLKRLLRQEGINFLIDEAQLFVPSPLAQIEAQKLRLIDDNSQFQCLTRRNIRYQRSNTTEQQDRIVSFVAQRKIQPTAVHIQRWQSDLLEQEEGAGSVLSHHQHSTSQENASLCLEQAWHFSPAWMQDLKGEDQATISGNAQVECLNQNMLSAYELEAKQFIAQSSVRDAQVGYWFVFTDHPEIDLHDVADREFLITSKHFYHQNNLPKDLTDQVSILLKQSHWHLLDKNKSAERQFNQLTLQRRNIKMVPKYLPLQHRPVVHPQRAKVVGLAGEEIYVDEWGRIKVRFMFTRREDHTHDGGAGANDNDTDSAWVDVLTPWAGEGYGARFLPRIGEIVVVGFFDGNIDRPFVLGRLHEGSRSPTKFDVKGKLPDTQKLSGIRSQEFGGEGFNQLRFDDTTGQISSQLQSSHGASQLNLGKLSHPKETEQSDDRGEGFELRTDQWGAVRAGKGLLISTYRQEQAALDHLNTQLVKKQLETHLNQAMALNRTATELETTELDILDKFKDFIQQLSAEDKTKANAFKSAVMLLASPKGIGLSSEEDIYTAAKGFMVHSAGKSINISTQNSLIAQASKKLSLFAAREDASFIAGVGKVLVQSISNALDVISRKDLHIRSTEGKVFITRPTGIFITGGGSQISVEDTGIFSKTSGLYESKAGQHKFKGGECIDKVQFGNQLYDLKVQVVDEVNNKFVKNTKYTLRLSDGSTIEGVTDEKGFTEKAFSSKQLKIDSIVIQNELESGHE</sequence>
<accession>S3P653</accession>
<dbReference type="InterPro" id="IPR017847">
    <property type="entry name" value="T6SS_RhsGE_Vgr_subset"/>
</dbReference>
<dbReference type="STRING" id="632955.GCA_000829675_03524"/>
<organism evidence="7 8">
    <name type="scientific">Acinetobacter rudis CIP 110305</name>
    <dbReference type="NCBI Taxonomy" id="421052"/>
    <lineage>
        <taxon>Bacteria</taxon>
        <taxon>Pseudomonadati</taxon>
        <taxon>Pseudomonadota</taxon>
        <taxon>Gammaproteobacteria</taxon>
        <taxon>Moraxellales</taxon>
        <taxon>Moraxellaceae</taxon>
        <taxon>Acinetobacter</taxon>
    </lineage>
</organism>
<dbReference type="InterPro" id="IPR006531">
    <property type="entry name" value="Gp5/Vgr_OB"/>
</dbReference>
<dbReference type="Pfam" id="PF13296">
    <property type="entry name" value="T6SS_Vgr"/>
    <property type="match status" value="1"/>
</dbReference>
<dbReference type="EMBL" id="ATGI01000021">
    <property type="protein sequence ID" value="EPF74316.1"/>
    <property type="molecule type" value="Genomic_DNA"/>
</dbReference>
<dbReference type="Gene3D" id="3.55.50.10">
    <property type="entry name" value="Baseplate protein-like domains"/>
    <property type="match status" value="1"/>
</dbReference>
<dbReference type="NCBIfam" id="TIGR01646">
    <property type="entry name" value="vgr_GE"/>
    <property type="match status" value="1"/>
</dbReference>
<dbReference type="InterPro" id="IPR028244">
    <property type="entry name" value="T6SS_Rhs_Vgr_dom"/>
</dbReference>
<evidence type="ECO:0000256" key="1">
    <source>
        <dbReference type="ARBA" id="ARBA00005558"/>
    </source>
</evidence>
<comment type="similarity">
    <text evidence="1">Belongs to the VgrG protein family.</text>
</comment>
<dbReference type="PATRIC" id="fig|421052.3.peg.1640"/>
<name>S3P653_9GAMM</name>
<dbReference type="InterPro" id="IPR018769">
    <property type="entry name" value="VgrG2_DUF2345"/>
</dbReference>
<dbReference type="eggNOG" id="COG3501">
    <property type="taxonomic scope" value="Bacteria"/>
</dbReference>
<evidence type="ECO:0000259" key="4">
    <source>
        <dbReference type="Pfam" id="PF04717"/>
    </source>
</evidence>
<dbReference type="eggNOG" id="COG4253">
    <property type="taxonomic scope" value="Bacteria"/>
</dbReference>
<dbReference type="InterPro" id="IPR006533">
    <property type="entry name" value="T6SS_Vgr_RhsGE"/>
</dbReference>
<dbReference type="Proteomes" id="UP000014568">
    <property type="component" value="Unassembled WGS sequence"/>
</dbReference>
<dbReference type="Pfam" id="PF05954">
    <property type="entry name" value="Phage_GPD"/>
    <property type="match status" value="1"/>
</dbReference>
<dbReference type="HOGENOM" id="CLU_004121_1_3_6"/>
<dbReference type="Gene3D" id="4.10.220.110">
    <property type="match status" value="1"/>
</dbReference>
<reference evidence="7 8" key="1">
    <citation type="submission" date="2013-06" db="EMBL/GenBank/DDBJ databases">
        <title>The Genome Sequence of Acinetobacter rudis CIP 110305.</title>
        <authorList>
            <consortium name="The Broad Institute Genome Sequencing Platform"/>
            <consortium name="The Broad Institute Genome Sequencing Center for Infectious Disease"/>
            <person name="Cerqueira G."/>
            <person name="Feldgarden M."/>
            <person name="Courvalin P."/>
            <person name="Perichon B."/>
            <person name="Grillot-Courvalin C."/>
            <person name="Clermont D."/>
            <person name="Rocha E."/>
            <person name="Yoon E.-J."/>
            <person name="Nemec A."/>
            <person name="Young S.K."/>
            <person name="Zeng Q."/>
            <person name="Gargeya S."/>
            <person name="Fitzgerald M."/>
            <person name="Abouelleil A."/>
            <person name="Alvarado L."/>
            <person name="Berlin A.M."/>
            <person name="Chapman S.B."/>
            <person name="Dewar J."/>
            <person name="Goldberg J."/>
            <person name="Griggs A."/>
            <person name="Gujja S."/>
            <person name="Hansen M."/>
            <person name="Howarth C."/>
            <person name="Imamovic A."/>
            <person name="Larimer J."/>
            <person name="McCowan C."/>
            <person name="Murphy C."/>
            <person name="Pearson M."/>
            <person name="Priest M."/>
            <person name="Roberts A."/>
            <person name="Saif S."/>
            <person name="Shea T."/>
            <person name="Sykes S."/>
            <person name="Wortman J."/>
            <person name="Nusbaum C."/>
            <person name="Birren B."/>
        </authorList>
    </citation>
    <scope>NUCLEOTIDE SEQUENCE [LARGE SCALE GENOMIC DNA]</scope>
    <source>
        <strain evidence="7 8">CIP 110305</strain>
    </source>
</reference>
<dbReference type="AlphaFoldDB" id="S3P653"/>
<feature type="domain" description="DUF2345" evidence="5">
    <location>
        <begin position="696"/>
        <end position="842"/>
    </location>
</feature>
<feature type="coiled-coil region" evidence="2">
    <location>
        <begin position="636"/>
        <end position="675"/>
    </location>
</feature>
<evidence type="ECO:0000256" key="2">
    <source>
        <dbReference type="SAM" id="Coils"/>
    </source>
</evidence>
<keyword evidence="8" id="KW-1185">Reference proteome</keyword>
<dbReference type="Pfam" id="PF10106">
    <property type="entry name" value="DUF2345"/>
    <property type="match status" value="1"/>
</dbReference>
<dbReference type="Gene3D" id="2.30.110.50">
    <property type="match status" value="1"/>
</dbReference>
<dbReference type="OrthoDB" id="9762420at2"/>
<evidence type="ECO:0008006" key="9">
    <source>
        <dbReference type="Google" id="ProtNLM"/>
    </source>
</evidence>
<dbReference type="Pfam" id="PF04717">
    <property type="entry name" value="Phage_base_V"/>
    <property type="match status" value="1"/>
</dbReference>
<evidence type="ECO:0000256" key="3">
    <source>
        <dbReference type="SAM" id="MobiDB-lite"/>
    </source>
</evidence>
<feature type="region of interest" description="Disordered" evidence="3">
    <location>
        <begin position="593"/>
        <end position="614"/>
    </location>
</feature>
<keyword evidence="2" id="KW-0175">Coiled coil</keyword>
<dbReference type="NCBIfam" id="TIGR03361">
    <property type="entry name" value="VI_Rhs_Vgr"/>
    <property type="match status" value="1"/>
</dbReference>
<protein>
    <recommendedName>
        <fullName evidence="9">Type VI secretion system tip protein VgrG</fullName>
    </recommendedName>
</protein>
<gene>
    <name evidence="7" type="ORF">F945_01683</name>
</gene>
<dbReference type="RefSeq" id="WP_016656091.1">
    <property type="nucleotide sequence ID" value="NZ_KE340353.1"/>
</dbReference>
<dbReference type="SUPFAM" id="SSF69279">
    <property type="entry name" value="Phage tail proteins"/>
    <property type="match status" value="1"/>
</dbReference>
<evidence type="ECO:0000259" key="6">
    <source>
        <dbReference type="Pfam" id="PF13296"/>
    </source>
</evidence>
<dbReference type="SUPFAM" id="SSF69255">
    <property type="entry name" value="gp5 N-terminal domain-like"/>
    <property type="match status" value="1"/>
</dbReference>
<comment type="caution">
    <text evidence="7">The sequence shown here is derived from an EMBL/GenBank/DDBJ whole genome shotgun (WGS) entry which is preliminary data.</text>
</comment>
<proteinExistence type="inferred from homology"/>
<feature type="compositionally biased region" description="Basic and acidic residues" evidence="3">
    <location>
        <begin position="601"/>
        <end position="614"/>
    </location>
</feature>
<dbReference type="Gene3D" id="2.40.50.230">
    <property type="entry name" value="Gp5 N-terminal domain"/>
    <property type="match status" value="1"/>
</dbReference>
<feature type="domain" description="Gp5/Type VI secretion system Vgr protein OB-fold" evidence="4">
    <location>
        <begin position="486"/>
        <end position="535"/>
    </location>
</feature>
<dbReference type="InterPro" id="IPR037026">
    <property type="entry name" value="Vgr_OB-fold_dom_sf"/>
</dbReference>
<feature type="domain" description="Putative type VI secretion system Rhs element associated Vgr" evidence="6">
    <location>
        <begin position="562"/>
        <end position="669"/>
    </location>
</feature>